<name>A0A382HJA4_9ZZZZ</name>
<evidence type="ECO:0000313" key="1">
    <source>
        <dbReference type="EMBL" id="SVB87017.1"/>
    </source>
</evidence>
<dbReference type="EMBL" id="UINC01061443">
    <property type="protein sequence ID" value="SVB87017.1"/>
    <property type="molecule type" value="Genomic_DNA"/>
</dbReference>
<evidence type="ECO:0008006" key="2">
    <source>
        <dbReference type="Google" id="ProtNLM"/>
    </source>
</evidence>
<accession>A0A382HJA4</accession>
<protein>
    <recommendedName>
        <fullName evidence="2">GP-PDE domain-containing protein</fullName>
    </recommendedName>
</protein>
<gene>
    <name evidence="1" type="ORF">METZ01_LOCUS239871</name>
</gene>
<organism evidence="1">
    <name type="scientific">marine metagenome</name>
    <dbReference type="NCBI Taxonomy" id="408172"/>
    <lineage>
        <taxon>unclassified sequences</taxon>
        <taxon>metagenomes</taxon>
        <taxon>ecological metagenomes</taxon>
    </lineage>
</organism>
<reference evidence="1" key="1">
    <citation type="submission" date="2018-05" db="EMBL/GenBank/DDBJ databases">
        <authorList>
            <person name="Lanie J.A."/>
            <person name="Ng W.-L."/>
            <person name="Kazmierczak K.M."/>
            <person name="Andrzejewski T.M."/>
            <person name="Davidsen T.M."/>
            <person name="Wayne K.J."/>
            <person name="Tettelin H."/>
            <person name="Glass J.I."/>
            <person name="Rusch D."/>
            <person name="Podicherti R."/>
            <person name="Tsui H.-C.T."/>
            <person name="Winkler M.E."/>
        </authorList>
    </citation>
    <scope>NUCLEOTIDE SEQUENCE</scope>
</reference>
<dbReference type="AlphaFoldDB" id="A0A382HJA4"/>
<sequence length="182" mass="21524">MKQIKPRFGTEIDIRAWGSEIILNHEPFSSGERIEDYLDEYRHGTLILNIKEAGIEDEVLSLVRYRPQIKSYFLLDIEFPYIYRATRQGERAIAIRFSEDEPIEFAKKFVDKIDWVWIDTNTQMPVGEHNLPILNRFKKCLVCPERWGRPSDIANYKNLMSIMGFKIDAVMTSNQYIKLWES</sequence>
<proteinExistence type="predicted"/>